<reference evidence="1 2" key="1">
    <citation type="submission" date="2023-08" db="EMBL/GenBank/DDBJ databases">
        <title>Achromobacter seleniivolatilans sp. nov., isolated from seleniferous soil.</title>
        <authorList>
            <person name="Zhang S."/>
            <person name="Li K."/>
            <person name="Peng J."/>
            <person name="Zhao Q."/>
            <person name="Wang H."/>
            <person name="Guo Y."/>
        </authorList>
    </citation>
    <scope>NUCLEOTIDE SEQUENCE [LARGE SCALE GENOMIC DNA]</scope>
    <source>
        <strain evidence="1 2">R39</strain>
        <plasmid evidence="1 2">unnamed</plasmid>
    </source>
</reference>
<dbReference type="Proteomes" id="UP001234798">
    <property type="component" value="Plasmid unnamed"/>
</dbReference>
<dbReference type="EMBL" id="CP132977">
    <property type="protein sequence ID" value="WMD24016.1"/>
    <property type="molecule type" value="Genomic_DNA"/>
</dbReference>
<organism evidence="1 2">
    <name type="scientific">Achromobacter seleniivolatilans</name>
    <dbReference type="NCBI Taxonomy" id="3047478"/>
    <lineage>
        <taxon>Bacteria</taxon>
        <taxon>Pseudomonadati</taxon>
        <taxon>Pseudomonadota</taxon>
        <taxon>Betaproteobacteria</taxon>
        <taxon>Burkholderiales</taxon>
        <taxon>Alcaligenaceae</taxon>
        <taxon>Achromobacter</taxon>
    </lineage>
</organism>
<dbReference type="RefSeq" id="WP_306952002.1">
    <property type="nucleotide sequence ID" value="NZ_CP132977.1"/>
</dbReference>
<keyword evidence="1" id="KW-0614">Plasmid</keyword>
<keyword evidence="2" id="KW-1185">Reference proteome</keyword>
<gene>
    <name evidence="1" type="ORF">RAS12_30760</name>
</gene>
<accession>A0ABY9MAG2</accession>
<evidence type="ECO:0000313" key="2">
    <source>
        <dbReference type="Proteomes" id="UP001234798"/>
    </source>
</evidence>
<geneLocation type="plasmid" evidence="1 2">
    <name>unnamed</name>
</geneLocation>
<sequence length="145" mass="16686">MKEQLWTIVRFPDGSWSYGGKPNDPAYEFCEKWQIPAVEAKQAVKLAQARRRRTLPKRLQTIYETLCPDDRLDAADPRRPTIVEEMRQVVEATSDADAVSAISWWNIWPNPQHLNAQDFVRAARELFRRVDSPSAHTAPKEAQAL</sequence>
<protein>
    <submittedName>
        <fullName evidence="1">Uncharacterized protein</fullName>
    </submittedName>
</protein>
<name>A0ABY9MAG2_9BURK</name>
<proteinExistence type="predicted"/>
<evidence type="ECO:0000313" key="1">
    <source>
        <dbReference type="EMBL" id="WMD24016.1"/>
    </source>
</evidence>